<proteinExistence type="predicted"/>
<reference evidence="2" key="1">
    <citation type="journal article" date="2019" name="Int. J. Syst. Evol. Microbiol.">
        <title>The Global Catalogue of Microorganisms (GCM) 10K type strain sequencing project: providing services to taxonomists for standard genome sequencing and annotation.</title>
        <authorList>
            <consortium name="The Broad Institute Genomics Platform"/>
            <consortium name="The Broad Institute Genome Sequencing Center for Infectious Disease"/>
            <person name="Wu L."/>
            <person name="Ma J."/>
        </authorList>
    </citation>
    <scope>NUCLEOTIDE SEQUENCE [LARGE SCALE GENOMIC DNA]</scope>
    <source>
        <strain evidence="2">CCUG 63830</strain>
    </source>
</reference>
<name>A0ABW1ZQ52_9DEIO</name>
<dbReference type="EMBL" id="JBHSWB010000002">
    <property type="protein sequence ID" value="MFC6662594.1"/>
    <property type="molecule type" value="Genomic_DNA"/>
</dbReference>
<dbReference type="Proteomes" id="UP001596317">
    <property type="component" value="Unassembled WGS sequence"/>
</dbReference>
<keyword evidence="2" id="KW-1185">Reference proteome</keyword>
<evidence type="ECO:0000313" key="2">
    <source>
        <dbReference type="Proteomes" id="UP001596317"/>
    </source>
</evidence>
<comment type="caution">
    <text evidence="1">The sequence shown here is derived from an EMBL/GenBank/DDBJ whole genome shotgun (WGS) entry which is preliminary data.</text>
</comment>
<protein>
    <submittedName>
        <fullName evidence="1">Uncharacterized protein</fullName>
    </submittedName>
</protein>
<sequence>MSHHVRFAGGVGSDTSTGNGEVILLLKAFNSAWLMLRKPEMGGFARGTLYFPGHIPPGFQDAHRSLSVRHADTVSAGGFKRIAHRIMEPGAQRQMTV</sequence>
<organism evidence="1 2">
    <name type="scientific">Deinococcus multiflagellatus</name>
    <dbReference type="NCBI Taxonomy" id="1656887"/>
    <lineage>
        <taxon>Bacteria</taxon>
        <taxon>Thermotogati</taxon>
        <taxon>Deinococcota</taxon>
        <taxon>Deinococci</taxon>
        <taxon>Deinococcales</taxon>
        <taxon>Deinococcaceae</taxon>
        <taxon>Deinococcus</taxon>
    </lineage>
</organism>
<dbReference type="RefSeq" id="WP_380058575.1">
    <property type="nucleotide sequence ID" value="NZ_JBHSWB010000002.1"/>
</dbReference>
<evidence type="ECO:0000313" key="1">
    <source>
        <dbReference type="EMBL" id="MFC6662594.1"/>
    </source>
</evidence>
<gene>
    <name evidence="1" type="ORF">ACFP90_21290</name>
</gene>
<accession>A0ABW1ZQ52</accession>